<dbReference type="OrthoDB" id="2122982at2759"/>
<evidence type="ECO:0000256" key="1">
    <source>
        <dbReference type="ARBA" id="ARBA00022771"/>
    </source>
</evidence>
<dbReference type="Gene3D" id="3.30.40.10">
    <property type="entry name" value="Zinc/RING finger domain, C3HC4 (zinc finger)"/>
    <property type="match status" value="1"/>
</dbReference>
<dbReference type="SUPFAM" id="SSF57850">
    <property type="entry name" value="RING/U-box"/>
    <property type="match status" value="1"/>
</dbReference>
<feature type="domain" description="RING-type" evidence="5">
    <location>
        <begin position="312"/>
        <end position="345"/>
    </location>
</feature>
<proteinExistence type="predicted"/>
<keyword evidence="1 3" id="KW-0863">Zinc-finger</keyword>
<dbReference type="Proteomes" id="UP000272942">
    <property type="component" value="Unassembled WGS sequence"/>
</dbReference>
<keyword evidence="1 3" id="KW-0479">Metal-binding</keyword>
<keyword evidence="2" id="KW-0862">Zinc</keyword>
<dbReference type="GO" id="GO:0008270">
    <property type="term" value="F:zinc ion binding"/>
    <property type="evidence" value="ECO:0007669"/>
    <property type="project" value="UniProtKB-KW"/>
</dbReference>
<dbReference type="AlphaFoldDB" id="A0A182ZZA1"/>
<protein>
    <submittedName>
        <fullName evidence="8">RING-type domain-containing protein</fullName>
    </submittedName>
</protein>
<sequence>MLWCKPCLKSKANQLDALDRIGPVEQFDLALDHSERNLFLGSSSGSGPGPLNQLTTEPSVAPVASGVSVVETTVNSSVPAIASVPNVATNSRSVNLLVSGIQQQHQRKSQQQQQPQIDRTALIMGSSEWREVPLTRLLVMIGKVNSLLEDLMTGGLCIDGCPVCSQPIETLLPIIVSCAGVEQQASFTRELELTNTVVTETNLATSNNLSTSFCLPQPSNNQNAGVFDRGQRDDDLLPSTSTTALTRSDRGTLDLHPATTQQAITPNNRLHHQTPGRADPALRKRNARPQLCERELSKLKHELQVMREQIRCPICLDRSRNLVFMCGHATCQWCGDQVTACPICRRAVESRIILY</sequence>
<evidence type="ECO:0000313" key="6">
    <source>
        <dbReference type="EMBL" id="VDP15213.1"/>
    </source>
</evidence>
<evidence type="ECO:0000256" key="3">
    <source>
        <dbReference type="PROSITE-ProRule" id="PRU00175"/>
    </source>
</evidence>
<reference evidence="8" key="1">
    <citation type="submission" date="2016-06" db="UniProtKB">
        <authorList>
            <consortium name="WormBaseParasite"/>
        </authorList>
    </citation>
    <scope>IDENTIFICATION</scope>
</reference>
<feature type="region of interest" description="Disordered" evidence="4">
    <location>
        <begin position="222"/>
        <end position="243"/>
    </location>
</feature>
<evidence type="ECO:0000259" key="5">
    <source>
        <dbReference type="PROSITE" id="PS50089"/>
    </source>
</evidence>
<name>A0A182ZZA1_9TREM</name>
<dbReference type="WBParaSite" id="ECPE_0000003501-mRNA-1">
    <property type="protein sequence ID" value="ECPE_0000003501-mRNA-1"/>
    <property type="gene ID" value="ECPE_0000003501"/>
</dbReference>
<dbReference type="InterPro" id="IPR013083">
    <property type="entry name" value="Znf_RING/FYVE/PHD"/>
</dbReference>
<keyword evidence="7" id="KW-1185">Reference proteome</keyword>
<feature type="region of interest" description="Disordered" evidence="4">
    <location>
        <begin position="265"/>
        <end position="286"/>
    </location>
</feature>
<dbReference type="SMART" id="SM00184">
    <property type="entry name" value="RING"/>
    <property type="match status" value="1"/>
</dbReference>
<gene>
    <name evidence="6" type="ORF">ECPE_LOCUS36</name>
</gene>
<accession>A0A182ZZA1</accession>
<evidence type="ECO:0000256" key="2">
    <source>
        <dbReference type="ARBA" id="ARBA00022833"/>
    </source>
</evidence>
<dbReference type="Pfam" id="PF13920">
    <property type="entry name" value="zf-C3HC4_3"/>
    <property type="match status" value="1"/>
</dbReference>
<evidence type="ECO:0000313" key="7">
    <source>
        <dbReference type="Proteomes" id="UP000272942"/>
    </source>
</evidence>
<evidence type="ECO:0000256" key="4">
    <source>
        <dbReference type="SAM" id="MobiDB-lite"/>
    </source>
</evidence>
<dbReference type="CDD" id="cd16727">
    <property type="entry name" value="RING-HC_MIB1_rpt3"/>
    <property type="match status" value="1"/>
</dbReference>
<dbReference type="EMBL" id="UZAN01000080">
    <property type="protein sequence ID" value="VDP15213.1"/>
    <property type="molecule type" value="Genomic_DNA"/>
</dbReference>
<reference evidence="6 7" key="2">
    <citation type="submission" date="2018-11" db="EMBL/GenBank/DDBJ databases">
        <authorList>
            <consortium name="Pathogen Informatics"/>
        </authorList>
    </citation>
    <scope>NUCLEOTIDE SEQUENCE [LARGE SCALE GENOMIC DNA]</scope>
    <source>
        <strain evidence="6 7">Egypt</strain>
    </source>
</reference>
<organism evidence="8">
    <name type="scientific">Echinostoma caproni</name>
    <dbReference type="NCBI Taxonomy" id="27848"/>
    <lineage>
        <taxon>Eukaryota</taxon>
        <taxon>Metazoa</taxon>
        <taxon>Spiralia</taxon>
        <taxon>Lophotrochozoa</taxon>
        <taxon>Platyhelminthes</taxon>
        <taxon>Trematoda</taxon>
        <taxon>Digenea</taxon>
        <taxon>Plagiorchiida</taxon>
        <taxon>Echinostomata</taxon>
        <taxon>Echinostomatoidea</taxon>
        <taxon>Echinostomatidae</taxon>
        <taxon>Echinostoma</taxon>
    </lineage>
</organism>
<evidence type="ECO:0000313" key="8">
    <source>
        <dbReference type="WBParaSite" id="ECPE_0000003501-mRNA-1"/>
    </source>
</evidence>
<dbReference type="InterPro" id="IPR001841">
    <property type="entry name" value="Znf_RING"/>
</dbReference>
<dbReference type="PROSITE" id="PS50089">
    <property type="entry name" value="ZF_RING_2"/>
    <property type="match status" value="1"/>
</dbReference>